<gene>
    <name evidence="1" type="ORF">I4F81_010858</name>
</gene>
<evidence type="ECO:0000313" key="2">
    <source>
        <dbReference type="Proteomes" id="UP000798662"/>
    </source>
</evidence>
<name>A0ACC3CDL5_PYRYE</name>
<proteinExistence type="predicted"/>
<dbReference type="EMBL" id="CM020620">
    <property type="protein sequence ID" value="KAK1868369.1"/>
    <property type="molecule type" value="Genomic_DNA"/>
</dbReference>
<dbReference type="Proteomes" id="UP000798662">
    <property type="component" value="Chromosome 3"/>
</dbReference>
<keyword evidence="2" id="KW-1185">Reference proteome</keyword>
<protein>
    <submittedName>
        <fullName evidence="1">Uncharacterized protein</fullName>
    </submittedName>
</protein>
<organism evidence="1 2">
    <name type="scientific">Pyropia yezoensis</name>
    <name type="common">Susabi-nori</name>
    <name type="synonym">Porphyra yezoensis</name>
    <dbReference type="NCBI Taxonomy" id="2788"/>
    <lineage>
        <taxon>Eukaryota</taxon>
        <taxon>Rhodophyta</taxon>
        <taxon>Bangiophyceae</taxon>
        <taxon>Bangiales</taxon>
        <taxon>Bangiaceae</taxon>
        <taxon>Pyropia</taxon>
    </lineage>
</organism>
<evidence type="ECO:0000313" key="1">
    <source>
        <dbReference type="EMBL" id="KAK1868369.1"/>
    </source>
</evidence>
<accession>A0ACC3CDL5</accession>
<comment type="caution">
    <text evidence="1">The sequence shown here is derived from an EMBL/GenBank/DDBJ whole genome shotgun (WGS) entry which is preliminary data.</text>
</comment>
<reference evidence="1" key="1">
    <citation type="submission" date="2019-11" db="EMBL/GenBank/DDBJ databases">
        <title>Nori genome reveals adaptations in red seaweeds to the harsh intertidal environment.</title>
        <authorList>
            <person name="Wang D."/>
            <person name="Mao Y."/>
        </authorList>
    </citation>
    <scope>NUCLEOTIDE SEQUENCE</scope>
    <source>
        <tissue evidence="1">Gametophyte</tissue>
    </source>
</reference>
<sequence length="405" mass="40764">MAFLPPPAVAVVGGRGPHAIATRRPAVARRGPTAPSAPTASATAAGSASGDGGGGGVDDDGGDGDGGVGALSPRGTSRPLAKPRVSLSPDLHDRLLAAVARVPPGPTVLTASKLASSILDAYLAPVEEAYYGRPRVTAVPGPLPAATRRIDAVLFDMDGVLCDSEQLSRDAAVRLFADHYGTTVRAADFEAFTGTGEAAFLTGVAELYGVPDWDAEVAKARFFDVYLHRGYVARLTPFRGVAGLVGRLRELGLSIAVASSADAVKVTANLDAIGLGTAAFDATTSGEEVVRKKPDPAVFFKAAEKVGATPSRCVVVEDAVAGVVAAKAAGMRCVGVSTSMPAAALTEAGADVVRGEVAEVSLQDLFGGDLVWGDGQDGKDARTAGEVATAGEGSGSGEEDGGENA</sequence>